<evidence type="ECO:0000313" key="10">
    <source>
        <dbReference type="EMBL" id="KAF9334100.1"/>
    </source>
</evidence>
<gene>
    <name evidence="10" type="primary">FEN1_2</name>
    <name evidence="10" type="ORF">BG006_002720</name>
</gene>
<dbReference type="InterPro" id="IPR029060">
    <property type="entry name" value="PIN-like_dom_sf"/>
</dbReference>
<evidence type="ECO:0000256" key="6">
    <source>
        <dbReference type="ARBA" id="ARBA00022842"/>
    </source>
</evidence>
<evidence type="ECO:0000256" key="2">
    <source>
        <dbReference type="ARBA" id="ARBA00022722"/>
    </source>
</evidence>
<dbReference type="InterPro" id="IPR036279">
    <property type="entry name" value="5-3_exonuclease_C_sf"/>
</dbReference>
<comment type="cofactor">
    <cofactor evidence="1">
        <name>Mg(2+)</name>
        <dbReference type="ChEBI" id="CHEBI:18420"/>
    </cofactor>
</comment>
<dbReference type="Pfam" id="PF00867">
    <property type="entry name" value="XPG_I"/>
    <property type="match status" value="1"/>
</dbReference>
<feature type="region of interest" description="Disordered" evidence="7">
    <location>
        <begin position="156"/>
        <end position="175"/>
    </location>
</feature>
<evidence type="ECO:0000256" key="5">
    <source>
        <dbReference type="ARBA" id="ARBA00022801"/>
    </source>
</evidence>
<evidence type="ECO:0000259" key="8">
    <source>
        <dbReference type="SMART" id="SM00484"/>
    </source>
</evidence>
<reference evidence="10" key="1">
    <citation type="journal article" date="2020" name="Fungal Divers.">
        <title>Resolving the Mortierellaceae phylogeny through synthesis of multi-gene phylogenetics and phylogenomics.</title>
        <authorList>
            <person name="Vandepol N."/>
            <person name="Liber J."/>
            <person name="Desiro A."/>
            <person name="Na H."/>
            <person name="Kennedy M."/>
            <person name="Barry K."/>
            <person name="Grigoriev I.V."/>
            <person name="Miller A.N."/>
            <person name="O'Donnell K."/>
            <person name="Stajich J.E."/>
            <person name="Bonito G."/>
        </authorList>
    </citation>
    <scope>NUCLEOTIDE SEQUENCE</scope>
    <source>
        <strain evidence="10">NVP1</strain>
    </source>
</reference>
<organism evidence="10 11">
    <name type="scientific">Podila minutissima</name>
    <dbReference type="NCBI Taxonomy" id="64525"/>
    <lineage>
        <taxon>Eukaryota</taxon>
        <taxon>Fungi</taxon>
        <taxon>Fungi incertae sedis</taxon>
        <taxon>Mucoromycota</taxon>
        <taxon>Mortierellomycotina</taxon>
        <taxon>Mortierellomycetes</taxon>
        <taxon>Mortierellales</taxon>
        <taxon>Mortierellaceae</taxon>
        <taxon>Podila</taxon>
    </lineage>
</organism>
<dbReference type="PANTHER" id="PTHR11081:SF9">
    <property type="entry name" value="FLAP ENDONUCLEASE 1"/>
    <property type="match status" value="1"/>
</dbReference>
<dbReference type="SMART" id="SM00485">
    <property type="entry name" value="XPGN"/>
    <property type="match status" value="1"/>
</dbReference>
<feature type="region of interest" description="Disordered" evidence="7">
    <location>
        <begin position="355"/>
        <end position="388"/>
    </location>
</feature>
<dbReference type="SMART" id="SM00484">
    <property type="entry name" value="XPGI"/>
    <property type="match status" value="1"/>
</dbReference>
<sequence>MGVKGLTGLLLRLAPAAVQRHHISHYRGKTLAVDVSCFLNRFIYGLDPHPARVQRGLYRLCLFFQQHGIRPILVFDGEDRIIEKHQEGLRRDAQKEKVNRSFQLEKDRKSRLKNLKQSTQILQDYSQETHFQDIRLFPTRVSELELVELEMDKDYNRGKGKDEASGKDNQSQDIDVASQTAVYVGEKIDDENDTIVTNQDDDTITEAPRIHPSLFSNQDQLHHVFSMSKEFYGHEPHPLGEEHPLELGHYPKSQEFEFFEDLEMKVYLEQLIEGPPRNDIQTARDMTIQRCVHQALQNFVETIETSGQTPDQLHEISNQRQRLLNTLEWQLVQEIKDMLFAAEGTVTEIATQKEAEGPWTENKVPDEQVPEEKVPEVRMPEEHVPEEQVPEDQEQTLQDMIQNVLATHQSIFATLERRTLRVTRDLVLSCQELARAMRQPVLEASDAEAESVCAQLVTLGIADATVSEDTDTAVFGDGLLLRQVGVSNKEILEINPVVARESLGLNRDAFRDLCILCGTDFSGTIEGIGPIRAARLIQHYGSIESVMANTDYTPRPTFLYDNARRVFDRTPHVPFDLLETHQKKEQEGQEQGQEQEQDQLAQLLTKYGIYPEEVRKELAEDAAEKLERVFF</sequence>
<keyword evidence="3" id="KW-0479">Metal-binding</keyword>
<feature type="domain" description="XPG N-terminal" evidence="9">
    <location>
        <begin position="1"/>
        <end position="97"/>
    </location>
</feature>
<keyword evidence="4" id="KW-0255">Endonuclease</keyword>
<dbReference type="Gene3D" id="1.10.150.20">
    <property type="entry name" value="5' to 3' exonuclease, C-terminal subdomain"/>
    <property type="match status" value="1"/>
</dbReference>
<evidence type="ECO:0000256" key="1">
    <source>
        <dbReference type="ARBA" id="ARBA00001946"/>
    </source>
</evidence>
<dbReference type="AlphaFoldDB" id="A0A9P5VNM8"/>
<feature type="domain" description="XPG-I" evidence="8">
    <location>
        <begin position="435"/>
        <end position="503"/>
    </location>
</feature>
<dbReference type="GO" id="GO:0006281">
    <property type="term" value="P:DNA repair"/>
    <property type="evidence" value="ECO:0007669"/>
    <property type="project" value="UniProtKB-ARBA"/>
</dbReference>
<evidence type="ECO:0000313" key="11">
    <source>
        <dbReference type="Proteomes" id="UP000696485"/>
    </source>
</evidence>
<dbReference type="InterPro" id="IPR006086">
    <property type="entry name" value="XPG-I_dom"/>
</dbReference>
<feature type="compositionally biased region" description="Basic and acidic residues" evidence="7">
    <location>
        <begin position="156"/>
        <end position="166"/>
    </location>
</feature>
<evidence type="ECO:0000256" key="3">
    <source>
        <dbReference type="ARBA" id="ARBA00022723"/>
    </source>
</evidence>
<comment type="caution">
    <text evidence="10">The sequence shown here is derived from an EMBL/GenBank/DDBJ whole genome shotgun (WGS) entry which is preliminary data.</text>
</comment>
<dbReference type="SUPFAM" id="SSF47807">
    <property type="entry name" value="5' to 3' exonuclease, C-terminal subdomain"/>
    <property type="match status" value="1"/>
</dbReference>
<evidence type="ECO:0000256" key="7">
    <source>
        <dbReference type="SAM" id="MobiDB-lite"/>
    </source>
</evidence>
<dbReference type="Pfam" id="PF00752">
    <property type="entry name" value="XPG_N"/>
    <property type="match status" value="1"/>
</dbReference>
<proteinExistence type="predicted"/>
<dbReference type="GO" id="GO:0003677">
    <property type="term" value="F:DNA binding"/>
    <property type="evidence" value="ECO:0007669"/>
    <property type="project" value="InterPro"/>
</dbReference>
<dbReference type="SMART" id="SM00279">
    <property type="entry name" value="HhH2"/>
    <property type="match status" value="1"/>
</dbReference>
<dbReference type="InterPro" id="IPR008918">
    <property type="entry name" value="HhH2"/>
</dbReference>
<dbReference type="SUPFAM" id="SSF88723">
    <property type="entry name" value="PIN domain-like"/>
    <property type="match status" value="1"/>
</dbReference>
<keyword evidence="2" id="KW-0540">Nuclease</keyword>
<dbReference type="GO" id="GO:0046872">
    <property type="term" value="F:metal ion binding"/>
    <property type="evidence" value="ECO:0007669"/>
    <property type="project" value="UniProtKB-KW"/>
</dbReference>
<dbReference type="Gene3D" id="3.40.50.1010">
    <property type="entry name" value="5'-nuclease"/>
    <property type="match status" value="2"/>
</dbReference>
<keyword evidence="5" id="KW-0378">Hydrolase</keyword>
<dbReference type="InterPro" id="IPR006084">
    <property type="entry name" value="XPG/Rad2"/>
</dbReference>
<keyword evidence="6" id="KW-0460">Magnesium</keyword>
<dbReference type="PRINTS" id="PR00853">
    <property type="entry name" value="XPGRADSUPER"/>
</dbReference>
<dbReference type="InterPro" id="IPR006085">
    <property type="entry name" value="XPG_DNA_repair_N"/>
</dbReference>
<dbReference type="EMBL" id="JAAAUY010000167">
    <property type="protein sequence ID" value="KAF9334100.1"/>
    <property type="molecule type" value="Genomic_DNA"/>
</dbReference>
<dbReference type="GO" id="GO:0017108">
    <property type="term" value="F:5'-flap endonuclease activity"/>
    <property type="evidence" value="ECO:0007669"/>
    <property type="project" value="TreeGrafter"/>
</dbReference>
<evidence type="ECO:0000259" key="9">
    <source>
        <dbReference type="SMART" id="SM00485"/>
    </source>
</evidence>
<keyword evidence="11" id="KW-1185">Reference proteome</keyword>
<name>A0A9P5VNM8_9FUNG</name>
<dbReference type="Proteomes" id="UP000696485">
    <property type="component" value="Unassembled WGS sequence"/>
</dbReference>
<evidence type="ECO:0000256" key="4">
    <source>
        <dbReference type="ARBA" id="ARBA00022759"/>
    </source>
</evidence>
<protein>
    <submittedName>
        <fullName evidence="10">Elongation of fatty acids protein 2</fullName>
    </submittedName>
</protein>
<dbReference type="PANTHER" id="PTHR11081">
    <property type="entry name" value="FLAP ENDONUCLEASE FAMILY MEMBER"/>
    <property type="match status" value="1"/>
</dbReference>
<feature type="compositionally biased region" description="Basic and acidic residues" evidence="7">
    <location>
        <begin position="363"/>
        <end position="386"/>
    </location>
</feature>
<accession>A0A9P5VNM8</accession>